<feature type="domain" description="Flavodoxin-like" evidence="1">
    <location>
        <begin position="3"/>
        <end position="156"/>
    </location>
</feature>
<dbReference type="OrthoDB" id="9806505at2"/>
<sequence length="175" mass="19466">MKTLVVYYSMSGNAKFAAELIARKMDADIMALEPIKEYPRSTIGKYIFCGKAATFGERPRLKPYLYNPADYDRVVIGMPIWNSRPASPINTFLENNDMRNKVTAAFICSAGGDAEKCIVKLNEKLGRMDGTLSLINAKKNEELTQEKVSEFVEQMCASPTFAAKNTDSTAFVPRA</sequence>
<dbReference type="STRING" id="1469948.GCA_000732725_02808"/>
<comment type="caution">
    <text evidence="2">The sequence shown here is derived from an EMBL/GenBank/DDBJ whole genome shotgun (WGS) entry which is preliminary data.</text>
</comment>
<evidence type="ECO:0000313" key="3">
    <source>
        <dbReference type="Proteomes" id="UP000295718"/>
    </source>
</evidence>
<keyword evidence="3" id="KW-1185">Reference proteome</keyword>
<evidence type="ECO:0000259" key="1">
    <source>
        <dbReference type="PROSITE" id="PS50902"/>
    </source>
</evidence>
<dbReference type="Pfam" id="PF12682">
    <property type="entry name" value="Flavodoxin_4"/>
    <property type="match status" value="1"/>
</dbReference>
<dbReference type="PROSITE" id="PS50902">
    <property type="entry name" value="FLAVODOXIN_LIKE"/>
    <property type="match status" value="1"/>
</dbReference>
<proteinExistence type="predicted"/>
<dbReference type="SUPFAM" id="SSF52218">
    <property type="entry name" value="Flavoproteins"/>
    <property type="match status" value="1"/>
</dbReference>
<dbReference type="RefSeq" id="WP_051869624.1">
    <property type="nucleotide sequence ID" value="NZ_JPNB01000002.1"/>
</dbReference>
<dbReference type="GO" id="GO:0010181">
    <property type="term" value="F:FMN binding"/>
    <property type="evidence" value="ECO:0007669"/>
    <property type="project" value="InterPro"/>
</dbReference>
<dbReference type="Proteomes" id="UP000295718">
    <property type="component" value="Unassembled WGS sequence"/>
</dbReference>
<dbReference type="PANTHER" id="PTHR39201">
    <property type="entry name" value="EXPORTED PROTEIN-RELATED"/>
    <property type="match status" value="1"/>
</dbReference>
<gene>
    <name evidence="2" type="ORF">EDD76_11038</name>
</gene>
<accession>A0A4R1QSJ3</accession>
<protein>
    <submittedName>
        <fullName evidence="2">Flavodoxin</fullName>
    </submittedName>
</protein>
<dbReference type="Gene3D" id="3.40.50.360">
    <property type="match status" value="1"/>
</dbReference>
<dbReference type="AlphaFoldDB" id="A0A4R1QSJ3"/>
<dbReference type="InterPro" id="IPR029039">
    <property type="entry name" value="Flavoprotein-like_sf"/>
</dbReference>
<organism evidence="2 3">
    <name type="scientific">Kineothrix alysoides</name>
    <dbReference type="NCBI Taxonomy" id="1469948"/>
    <lineage>
        <taxon>Bacteria</taxon>
        <taxon>Bacillati</taxon>
        <taxon>Bacillota</taxon>
        <taxon>Clostridia</taxon>
        <taxon>Lachnospirales</taxon>
        <taxon>Lachnospiraceae</taxon>
        <taxon>Kineothrix</taxon>
    </lineage>
</organism>
<reference evidence="2 3" key="1">
    <citation type="submission" date="2019-03" db="EMBL/GenBank/DDBJ databases">
        <title>Genomic Encyclopedia of Type Strains, Phase IV (KMG-IV): sequencing the most valuable type-strain genomes for metagenomic binning, comparative biology and taxonomic classification.</title>
        <authorList>
            <person name="Goeker M."/>
        </authorList>
    </citation>
    <scope>NUCLEOTIDE SEQUENCE [LARGE SCALE GENOMIC DNA]</scope>
    <source>
        <strain evidence="2 3">DSM 100556</strain>
    </source>
</reference>
<dbReference type="GO" id="GO:0016651">
    <property type="term" value="F:oxidoreductase activity, acting on NAD(P)H"/>
    <property type="evidence" value="ECO:0007669"/>
    <property type="project" value="UniProtKB-ARBA"/>
</dbReference>
<dbReference type="EMBL" id="SLUO01000010">
    <property type="protein sequence ID" value="TCL56866.1"/>
    <property type="molecule type" value="Genomic_DNA"/>
</dbReference>
<dbReference type="InterPro" id="IPR008254">
    <property type="entry name" value="Flavodoxin/NO_synth"/>
</dbReference>
<evidence type="ECO:0000313" key="2">
    <source>
        <dbReference type="EMBL" id="TCL56866.1"/>
    </source>
</evidence>
<dbReference type="PANTHER" id="PTHR39201:SF1">
    <property type="entry name" value="FLAVODOXIN-LIKE DOMAIN-CONTAINING PROTEIN"/>
    <property type="match status" value="1"/>
</dbReference>
<name>A0A4R1QSJ3_9FIRM</name>